<feature type="transmembrane region" description="Helical" evidence="8">
    <location>
        <begin position="181"/>
        <end position="200"/>
    </location>
</feature>
<feature type="transmembrane region" description="Helical" evidence="8">
    <location>
        <begin position="99"/>
        <end position="120"/>
    </location>
</feature>
<dbReference type="FunFam" id="1.20.1250.20:FF:000078">
    <property type="entry name" value="MFS maltose transporter, putative"/>
    <property type="match status" value="1"/>
</dbReference>
<feature type="transmembrane region" description="Helical" evidence="8">
    <location>
        <begin position="220"/>
        <end position="239"/>
    </location>
</feature>
<dbReference type="PANTHER" id="PTHR48022:SF15">
    <property type="entry name" value="ALPHA-GLUCOSIDE TRANSPORTER, PUTATIVE (AFU_ORTHOLOGUE AFUA_5G00500)-RELATED"/>
    <property type="match status" value="1"/>
</dbReference>
<keyword evidence="5 8" id="KW-1133">Transmembrane helix</keyword>
<evidence type="ECO:0000313" key="11">
    <source>
        <dbReference type="Proteomes" id="UP000030641"/>
    </source>
</evidence>
<dbReference type="EMBL" id="KL584772">
    <property type="protein sequence ID" value="KEQ92118.1"/>
    <property type="molecule type" value="Genomic_DNA"/>
</dbReference>
<evidence type="ECO:0000259" key="9">
    <source>
        <dbReference type="PROSITE" id="PS50850"/>
    </source>
</evidence>
<dbReference type="GO" id="GO:0016020">
    <property type="term" value="C:membrane"/>
    <property type="evidence" value="ECO:0007669"/>
    <property type="project" value="UniProtKB-SubCell"/>
</dbReference>
<dbReference type="GO" id="GO:0005351">
    <property type="term" value="F:carbohydrate:proton symporter activity"/>
    <property type="evidence" value="ECO:0007669"/>
    <property type="project" value="TreeGrafter"/>
</dbReference>
<keyword evidence="6 8" id="KW-0472">Membrane</keyword>
<dbReference type="InParanoid" id="A0A074Y2Y9"/>
<feature type="transmembrane region" description="Helical" evidence="8">
    <location>
        <begin position="303"/>
        <end position="327"/>
    </location>
</feature>
<evidence type="ECO:0000256" key="6">
    <source>
        <dbReference type="ARBA" id="ARBA00023136"/>
    </source>
</evidence>
<dbReference type="OrthoDB" id="6612291at2759"/>
<evidence type="ECO:0000313" key="10">
    <source>
        <dbReference type="EMBL" id="KEQ92118.1"/>
    </source>
</evidence>
<feature type="transmembrane region" description="Helical" evidence="8">
    <location>
        <begin position="467"/>
        <end position="485"/>
    </location>
</feature>
<dbReference type="InterPro" id="IPR020846">
    <property type="entry name" value="MFS_dom"/>
</dbReference>
<evidence type="ECO:0000256" key="5">
    <source>
        <dbReference type="ARBA" id="ARBA00022989"/>
    </source>
</evidence>
<evidence type="ECO:0000256" key="8">
    <source>
        <dbReference type="SAM" id="Phobius"/>
    </source>
</evidence>
<dbReference type="NCBIfam" id="TIGR00879">
    <property type="entry name" value="SP"/>
    <property type="match status" value="1"/>
</dbReference>
<dbReference type="InterPro" id="IPR050360">
    <property type="entry name" value="MFS_Sugar_Transporters"/>
</dbReference>
<comment type="similarity">
    <text evidence="2 7">Belongs to the major facilitator superfamily. Sugar transporter (TC 2.A.1.1) family.</text>
</comment>
<reference evidence="10 11" key="1">
    <citation type="journal article" date="2014" name="BMC Genomics">
        <title>Genome sequencing of four Aureobasidium pullulans varieties: biotechnological potential, stress tolerance, and description of new species.</title>
        <authorList>
            <person name="Gostin Ar C."/>
            <person name="Ohm R.A."/>
            <person name="Kogej T."/>
            <person name="Sonjak S."/>
            <person name="Turk M."/>
            <person name="Zajc J."/>
            <person name="Zalar P."/>
            <person name="Grube M."/>
            <person name="Sun H."/>
            <person name="Han J."/>
            <person name="Sharma A."/>
            <person name="Chiniquy J."/>
            <person name="Ngan C.Y."/>
            <person name="Lipzen A."/>
            <person name="Barry K."/>
            <person name="Grigoriev I.V."/>
            <person name="Gunde-Cimerman N."/>
        </authorList>
    </citation>
    <scope>NUCLEOTIDE SEQUENCE [LARGE SCALE GENOMIC DNA]</scope>
    <source>
        <strain evidence="10 11">EXF-2481</strain>
    </source>
</reference>
<accession>A0A074Y2Y9</accession>
<dbReference type="Pfam" id="PF00083">
    <property type="entry name" value="Sugar_tr"/>
    <property type="match status" value="1"/>
</dbReference>
<dbReference type="PROSITE" id="PS00217">
    <property type="entry name" value="SUGAR_TRANSPORT_2"/>
    <property type="match status" value="1"/>
</dbReference>
<dbReference type="GeneID" id="25361709"/>
<dbReference type="HOGENOM" id="CLU_001265_11_5_1"/>
<comment type="subcellular location">
    <subcellularLocation>
        <location evidence="1">Membrane</location>
        <topology evidence="1">Multi-pass membrane protein</topology>
    </subcellularLocation>
</comment>
<evidence type="ECO:0000256" key="1">
    <source>
        <dbReference type="ARBA" id="ARBA00004141"/>
    </source>
</evidence>
<evidence type="ECO:0000256" key="3">
    <source>
        <dbReference type="ARBA" id="ARBA00022448"/>
    </source>
</evidence>
<keyword evidence="11" id="KW-1185">Reference proteome</keyword>
<organism evidence="10 11">
    <name type="scientific">Aureobasidium subglaciale (strain EXF-2481)</name>
    <name type="common">Aureobasidium pullulans var. subglaciale</name>
    <dbReference type="NCBI Taxonomy" id="1043005"/>
    <lineage>
        <taxon>Eukaryota</taxon>
        <taxon>Fungi</taxon>
        <taxon>Dikarya</taxon>
        <taxon>Ascomycota</taxon>
        <taxon>Pezizomycotina</taxon>
        <taxon>Dothideomycetes</taxon>
        <taxon>Dothideomycetidae</taxon>
        <taxon>Dothideales</taxon>
        <taxon>Saccotheciaceae</taxon>
        <taxon>Aureobasidium</taxon>
    </lineage>
</organism>
<dbReference type="InterPro" id="IPR036259">
    <property type="entry name" value="MFS_trans_sf"/>
</dbReference>
<dbReference type="InterPro" id="IPR003663">
    <property type="entry name" value="Sugar/inositol_transpt"/>
</dbReference>
<name>A0A074Y2Y9_AURSE</name>
<dbReference type="AlphaFoldDB" id="A0A074Y2Y9"/>
<gene>
    <name evidence="10" type="ORF">AUEXF2481DRAFT_100786</name>
</gene>
<evidence type="ECO:0000256" key="7">
    <source>
        <dbReference type="RuleBase" id="RU003346"/>
    </source>
</evidence>
<dbReference type="SUPFAM" id="SSF103473">
    <property type="entry name" value="MFS general substrate transporter"/>
    <property type="match status" value="1"/>
</dbReference>
<dbReference type="RefSeq" id="XP_013340718.1">
    <property type="nucleotide sequence ID" value="XM_013485264.1"/>
</dbReference>
<sequence>MKMSSMEQMSEKHESKPVATMIENASTHQCERMQHEESVKDAIRNNLGSLAWCCYTLFTCIMWGYDGLAGSVVISLPYFRRDFGTPYGESYVIPAKWQLAFTAGTMIGLVGGGLATGLVASRYGRQVCIGVAYLLTISGVFAQWFANGSLPLFFIGKILTGLPLGVFTSVAPAYCSELAPLALRGCVTAAVNFSIVLGQFFCYCALRQTQTIAGPNSYKILFAVQWGFAAVGLVILPFFPESPYFLISKGKTEKARNNIVKLRGANFDADGHMAQIQIDLTDNQSLEEGGFARCFNKDNRLRTIIACSTFAVSASSGVLWVVGYLSYFLELTGLDPSQVFDTAVGIIALMVVGNMAGWYAIEKLGRRGSFLWGSIVLTVALFMIGILGLIEGAVWGQVAFVCIWAFVYQATVGSACWSMASEIPTSSLRAPTVSLAVMTNGICNAVWSFALPYMINPDEGNMGGKIAFVYGPLLLVVTIFIFFYYPETRGRTFLEIDELFRQRVKPRHFARTQLAVVRA</sequence>
<dbReference type="OMA" id="FPYMFNP"/>
<dbReference type="Proteomes" id="UP000030641">
    <property type="component" value="Unassembled WGS sequence"/>
</dbReference>
<evidence type="ECO:0000256" key="4">
    <source>
        <dbReference type="ARBA" id="ARBA00022692"/>
    </source>
</evidence>
<proteinExistence type="inferred from homology"/>
<dbReference type="PANTHER" id="PTHR48022">
    <property type="entry name" value="PLASTIDIC GLUCOSE TRANSPORTER 4"/>
    <property type="match status" value="1"/>
</dbReference>
<dbReference type="Gene3D" id="1.20.1250.20">
    <property type="entry name" value="MFS general substrate transporter like domains"/>
    <property type="match status" value="1"/>
</dbReference>
<feature type="transmembrane region" description="Helical" evidence="8">
    <location>
        <begin position="127"/>
        <end position="146"/>
    </location>
</feature>
<dbReference type="PROSITE" id="PS50850">
    <property type="entry name" value="MFS"/>
    <property type="match status" value="1"/>
</dbReference>
<dbReference type="InterPro" id="IPR005828">
    <property type="entry name" value="MFS_sugar_transport-like"/>
</dbReference>
<feature type="transmembrane region" description="Helical" evidence="8">
    <location>
        <begin position="370"/>
        <end position="390"/>
    </location>
</feature>
<feature type="transmembrane region" description="Helical" evidence="8">
    <location>
        <begin position="432"/>
        <end position="455"/>
    </location>
</feature>
<feature type="transmembrane region" description="Helical" evidence="8">
    <location>
        <begin position="396"/>
        <end position="420"/>
    </location>
</feature>
<keyword evidence="4 8" id="KW-0812">Transmembrane</keyword>
<feature type="transmembrane region" description="Helical" evidence="8">
    <location>
        <begin position="152"/>
        <end position="174"/>
    </location>
</feature>
<feature type="domain" description="Major facilitator superfamily (MFS) profile" evidence="9">
    <location>
        <begin position="52"/>
        <end position="489"/>
    </location>
</feature>
<feature type="transmembrane region" description="Helical" evidence="8">
    <location>
        <begin position="339"/>
        <end position="361"/>
    </location>
</feature>
<dbReference type="InterPro" id="IPR005829">
    <property type="entry name" value="Sugar_transporter_CS"/>
</dbReference>
<feature type="transmembrane region" description="Helical" evidence="8">
    <location>
        <begin position="50"/>
        <end position="79"/>
    </location>
</feature>
<protein>
    <recommendedName>
        <fullName evidence="9">Major facilitator superfamily (MFS) profile domain-containing protein</fullName>
    </recommendedName>
</protein>
<evidence type="ECO:0000256" key="2">
    <source>
        <dbReference type="ARBA" id="ARBA00010992"/>
    </source>
</evidence>
<keyword evidence="3 7" id="KW-0813">Transport</keyword>